<organism evidence="4 5">
    <name type="scientific">Candidatus Kaiserbacteria bacterium RIFCSPHIGHO2_02_FULL_49_11</name>
    <dbReference type="NCBI Taxonomy" id="1798489"/>
    <lineage>
        <taxon>Bacteria</taxon>
        <taxon>Candidatus Kaiseribacteriota</taxon>
    </lineage>
</organism>
<sequence length="255" mass="28241">MQKRIVIANWKMNPTNLAEAKKLFLQVKKVASTLSHTETIIAPPFVFLGELSKMYRGKKIAFCGQDMSFEERGAFTGETSAAMLKSVGATHVIVGHSERRHVGETDEMVNKKIRTARDAGLRVTVAIGESDRNHKEGTHLEFLTRQIELAFKNISVKDLSRIMIAYEPLWAIGKSAKQAMKSQELEETVLFIRKILMRLYGKGAAFKMPILYGGSVEGENAQELVKHSGVQGFLVGHASISAEEFSDILCAVNTA</sequence>
<dbReference type="GO" id="GO:0046166">
    <property type="term" value="P:glyceraldehyde-3-phosphate biosynthetic process"/>
    <property type="evidence" value="ECO:0007669"/>
    <property type="project" value="TreeGrafter"/>
</dbReference>
<dbReference type="Proteomes" id="UP000177659">
    <property type="component" value="Unassembled WGS sequence"/>
</dbReference>
<dbReference type="PROSITE" id="PS51440">
    <property type="entry name" value="TIM_2"/>
    <property type="match status" value="1"/>
</dbReference>
<dbReference type="UniPathway" id="UPA00109">
    <property type="reaction ID" value="UER00189"/>
</dbReference>
<evidence type="ECO:0000256" key="2">
    <source>
        <dbReference type="ARBA" id="ARBA00023235"/>
    </source>
</evidence>
<comment type="catalytic activity">
    <reaction evidence="3">
        <text>D-glyceraldehyde 3-phosphate = dihydroxyacetone phosphate</text>
        <dbReference type="Rhea" id="RHEA:18585"/>
        <dbReference type="ChEBI" id="CHEBI:57642"/>
        <dbReference type="ChEBI" id="CHEBI:59776"/>
        <dbReference type="EC" id="5.3.1.1"/>
    </reaction>
</comment>
<evidence type="ECO:0000313" key="5">
    <source>
        <dbReference type="Proteomes" id="UP000177659"/>
    </source>
</evidence>
<comment type="pathway">
    <text evidence="3">Carbohydrate biosynthesis; gluconeogenesis.</text>
</comment>
<comment type="caution">
    <text evidence="4">The sequence shown here is derived from an EMBL/GenBank/DDBJ whole genome shotgun (WGS) entry which is preliminary data.</text>
</comment>
<dbReference type="EC" id="5.3.1.1" evidence="3"/>
<accession>A0A1F6D0R3</accession>
<dbReference type="GO" id="GO:0019563">
    <property type="term" value="P:glycerol catabolic process"/>
    <property type="evidence" value="ECO:0007669"/>
    <property type="project" value="TreeGrafter"/>
</dbReference>
<dbReference type="Pfam" id="PF00121">
    <property type="entry name" value="TIM"/>
    <property type="match status" value="1"/>
</dbReference>
<dbReference type="GO" id="GO:0005829">
    <property type="term" value="C:cytosol"/>
    <property type="evidence" value="ECO:0007669"/>
    <property type="project" value="TreeGrafter"/>
</dbReference>
<name>A0A1F6D0R3_9BACT</name>
<reference evidence="4 5" key="1">
    <citation type="journal article" date="2016" name="Nat. Commun.">
        <title>Thousands of microbial genomes shed light on interconnected biogeochemical processes in an aquifer system.</title>
        <authorList>
            <person name="Anantharaman K."/>
            <person name="Brown C.T."/>
            <person name="Hug L.A."/>
            <person name="Sharon I."/>
            <person name="Castelle C.J."/>
            <person name="Probst A.J."/>
            <person name="Thomas B.C."/>
            <person name="Singh A."/>
            <person name="Wilkins M.J."/>
            <person name="Karaoz U."/>
            <person name="Brodie E.L."/>
            <person name="Williams K.H."/>
            <person name="Hubbard S.S."/>
            <person name="Banfield J.F."/>
        </authorList>
    </citation>
    <scope>NUCLEOTIDE SEQUENCE [LARGE SCALE GENOMIC DNA]</scope>
</reference>
<dbReference type="InterPro" id="IPR000652">
    <property type="entry name" value="Triosephosphate_isomerase"/>
</dbReference>
<comment type="subunit">
    <text evidence="3">Homodimer.</text>
</comment>
<evidence type="ECO:0000256" key="3">
    <source>
        <dbReference type="RuleBase" id="RU363013"/>
    </source>
</evidence>
<keyword evidence="3" id="KW-0963">Cytoplasm</keyword>
<keyword evidence="2 3" id="KW-0413">Isomerase</keyword>
<dbReference type="Gene3D" id="3.20.20.70">
    <property type="entry name" value="Aldolase class I"/>
    <property type="match status" value="1"/>
</dbReference>
<protein>
    <recommendedName>
        <fullName evidence="3">Triosephosphate isomerase</fullName>
        <ecNumber evidence="3">5.3.1.1</ecNumber>
    </recommendedName>
</protein>
<evidence type="ECO:0000256" key="1">
    <source>
        <dbReference type="ARBA" id="ARBA00007422"/>
    </source>
</evidence>
<dbReference type="GO" id="GO:0004807">
    <property type="term" value="F:triose-phosphate isomerase activity"/>
    <property type="evidence" value="ECO:0007669"/>
    <property type="project" value="UniProtKB-UniRule"/>
</dbReference>
<evidence type="ECO:0000313" key="4">
    <source>
        <dbReference type="EMBL" id="OGG55018.1"/>
    </source>
</evidence>
<dbReference type="GO" id="GO:0006096">
    <property type="term" value="P:glycolytic process"/>
    <property type="evidence" value="ECO:0007669"/>
    <property type="project" value="UniProtKB-UniRule"/>
</dbReference>
<dbReference type="AlphaFoldDB" id="A0A1F6D0R3"/>
<dbReference type="GO" id="GO:0006094">
    <property type="term" value="P:gluconeogenesis"/>
    <property type="evidence" value="ECO:0007669"/>
    <property type="project" value="UniProtKB-UniPathway"/>
</dbReference>
<keyword evidence="3" id="KW-0312">Gluconeogenesis</keyword>
<comment type="pathway">
    <text evidence="3">Carbohydrate degradation; glycolysis; D-glyceraldehyde 3-phosphate from glycerone phosphate: step 1/1.</text>
</comment>
<dbReference type="InterPro" id="IPR035990">
    <property type="entry name" value="TIM_sf"/>
</dbReference>
<dbReference type="PANTHER" id="PTHR21139:SF42">
    <property type="entry name" value="TRIOSEPHOSPHATE ISOMERASE"/>
    <property type="match status" value="1"/>
</dbReference>
<dbReference type="UniPathway" id="UPA00138"/>
<gene>
    <name evidence="4" type="ORF">A3D62_03175</name>
</gene>
<comment type="similarity">
    <text evidence="1 3">Belongs to the triosephosphate isomerase family.</text>
</comment>
<comment type="subcellular location">
    <subcellularLocation>
        <location evidence="3">Cytoplasm</location>
    </subcellularLocation>
</comment>
<dbReference type="InterPro" id="IPR013785">
    <property type="entry name" value="Aldolase_TIM"/>
</dbReference>
<dbReference type="SUPFAM" id="SSF51351">
    <property type="entry name" value="Triosephosphate isomerase (TIM)"/>
    <property type="match status" value="1"/>
</dbReference>
<dbReference type="NCBIfam" id="TIGR00419">
    <property type="entry name" value="tim"/>
    <property type="match status" value="1"/>
</dbReference>
<dbReference type="EMBL" id="MFLC01000025">
    <property type="protein sequence ID" value="OGG55018.1"/>
    <property type="molecule type" value="Genomic_DNA"/>
</dbReference>
<dbReference type="PANTHER" id="PTHR21139">
    <property type="entry name" value="TRIOSEPHOSPHATE ISOMERASE"/>
    <property type="match status" value="1"/>
</dbReference>
<proteinExistence type="inferred from homology"/>
<dbReference type="CDD" id="cd00311">
    <property type="entry name" value="TIM"/>
    <property type="match status" value="1"/>
</dbReference>
<keyword evidence="3" id="KW-0324">Glycolysis</keyword>